<sequence length="233" mass="27049">MGITKKIEKLPDVLSELRRLSTRRNLEGMKRFGITGKKILGVSVTDLRNLARRIPKSHKLAGKLWKTGIHEARVLAGIVEEKEKVTEKQMDFWIKGFDSWDIVDQTCLNLFCYHPKALQKAKEWIKRQREYEKRAGFALVAVLAWKDKGPDKKLYGFFKDIKKYATDERKMVKKAVNWALRQIGKRNEASRRKALKIAREIAIIKSKPAHWIAVDAIRELTSDAVIKRLRIKS</sequence>
<reference evidence="2" key="1">
    <citation type="submission" date="2017-09" db="EMBL/GenBank/DDBJ databases">
        <title>Depth-based differentiation of microbial function through sediment-hosted aquifers and enrichment of novel symbionts in the deep terrestrial subsurface.</title>
        <authorList>
            <person name="Probst A.J."/>
            <person name="Ladd B."/>
            <person name="Jarett J.K."/>
            <person name="Geller-Mcgrath D.E."/>
            <person name="Sieber C.M.K."/>
            <person name="Emerson J.B."/>
            <person name="Anantharaman K."/>
            <person name="Thomas B.C."/>
            <person name="Malmstrom R."/>
            <person name="Stieglmeier M."/>
            <person name="Klingl A."/>
            <person name="Woyke T."/>
            <person name="Ryan C.M."/>
            <person name="Banfield J.F."/>
        </authorList>
    </citation>
    <scope>NUCLEOTIDE SEQUENCE [LARGE SCALE GENOMIC DNA]</scope>
</reference>
<dbReference type="SUPFAM" id="SSF48371">
    <property type="entry name" value="ARM repeat"/>
    <property type="match status" value="1"/>
</dbReference>
<gene>
    <name evidence="1" type="ORF">COT91_01455</name>
</gene>
<dbReference type="Gene3D" id="1.25.10.90">
    <property type="match status" value="1"/>
</dbReference>
<dbReference type="InterPro" id="IPR016024">
    <property type="entry name" value="ARM-type_fold"/>
</dbReference>
<evidence type="ECO:0000313" key="1">
    <source>
        <dbReference type="EMBL" id="PIR97454.1"/>
    </source>
</evidence>
<comment type="caution">
    <text evidence="1">The sequence shown here is derived from an EMBL/GenBank/DDBJ whole genome shotgun (WGS) entry which is preliminary data.</text>
</comment>
<dbReference type="InterPro" id="IPR014825">
    <property type="entry name" value="DNA_alkylation"/>
</dbReference>
<organism evidence="1 2">
    <name type="scientific">Candidatus Doudnabacteria bacterium CG10_big_fil_rev_8_21_14_0_10_41_10</name>
    <dbReference type="NCBI Taxonomy" id="1974551"/>
    <lineage>
        <taxon>Bacteria</taxon>
        <taxon>Candidatus Doudnaibacteriota</taxon>
    </lineage>
</organism>
<accession>A0A2H0VEA3</accession>
<dbReference type="Pfam" id="PF08713">
    <property type="entry name" value="DNA_alkylation"/>
    <property type="match status" value="1"/>
</dbReference>
<dbReference type="Proteomes" id="UP000230557">
    <property type="component" value="Unassembled WGS sequence"/>
</dbReference>
<protein>
    <submittedName>
        <fullName evidence="1">DNA alkylation repair protein</fullName>
    </submittedName>
</protein>
<proteinExistence type="predicted"/>
<dbReference type="PANTHER" id="PTHR41291:SF1">
    <property type="entry name" value="DNA ALKYLATION REPAIR PROTEIN"/>
    <property type="match status" value="1"/>
</dbReference>
<dbReference type="CDD" id="cd06561">
    <property type="entry name" value="AlkD_like"/>
    <property type="match status" value="1"/>
</dbReference>
<dbReference type="AlphaFoldDB" id="A0A2H0VEA3"/>
<dbReference type="PANTHER" id="PTHR41291">
    <property type="entry name" value="DNA ALKYLATION REPAIR PROTEIN"/>
    <property type="match status" value="1"/>
</dbReference>
<evidence type="ECO:0000313" key="2">
    <source>
        <dbReference type="Proteomes" id="UP000230557"/>
    </source>
</evidence>
<name>A0A2H0VEA3_9BACT</name>
<dbReference type="EMBL" id="PFAJ01000017">
    <property type="protein sequence ID" value="PIR97454.1"/>
    <property type="molecule type" value="Genomic_DNA"/>
</dbReference>